<dbReference type="EMBL" id="LBPY01000001">
    <property type="protein sequence ID" value="KKP66942.1"/>
    <property type="molecule type" value="Genomic_DNA"/>
</dbReference>
<dbReference type="SUPFAM" id="SSF46785">
    <property type="entry name" value="Winged helix' DNA-binding domain"/>
    <property type="match status" value="1"/>
</dbReference>
<reference evidence="2 3" key="1">
    <citation type="journal article" date="2015" name="Nature">
        <title>rRNA introns, odd ribosomes, and small enigmatic genomes across a large radiation of phyla.</title>
        <authorList>
            <person name="Brown C.T."/>
            <person name="Hug L.A."/>
            <person name="Thomas B.C."/>
            <person name="Sharon I."/>
            <person name="Castelle C.J."/>
            <person name="Singh A."/>
            <person name="Wilkins M.J."/>
            <person name="Williams K.H."/>
            <person name="Banfield J.F."/>
        </authorList>
    </citation>
    <scope>NUCLEOTIDE SEQUENCE [LARGE SCALE GENOMIC DNA]</scope>
</reference>
<proteinExistence type="predicted"/>
<evidence type="ECO:0000256" key="1">
    <source>
        <dbReference type="SAM" id="Phobius"/>
    </source>
</evidence>
<dbReference type="Gene3D" id="1.10.10.10">
    <property type="entry name" value="Winged helix-like DNA-binding domain superfamily/Winged helix DNA-binding domain"/>
    <property type="match status" value="1"/>
</dbReference>
<evidence type="ECO:0000313" key="2">
    <source>
        <dbReference type="EMBL" id="KKP66942.1"/>
    </source>
</evidence>
<keyword evidence="1" id="KW-0812">Transmembrane</keyword>
<protein>
    <submittedName>
        <fullName evidence="2">Uncharacterized protein</fullName>
    </submittedName>
</protein>
<dbReference type="Proteomes" id="UP000034952">
    <property type="component" value="Unassembled WGS sequence"/>
</dbReference>
<keyword evidence="1" id="KW-1133">Transmembrane helix</keyword>
<name>A0A0G0EHY6_9BACT</name>
<accession>A0A0G0EHY6</accession>
<comment type="caution">
    <text evidence="2">The sequence shown here is derived from an EMBL/GenBank/DDBJ whole genome shotgun (WGS) entry which is preliminary data.</text>
</comment>
<dbReference type="AlphaFoldDB" id="A0A0G0EHY6"/>
<sequence>MDDIDRKILNYLTEKDWASESAVINETFNGFGISKEQYIERLKVLQGKDLVRYERPYRNGAFVRITEEGRKKLKPFLNRTLNYFKSHILEILTLLITATSLVLGIWKILD</sequence>
<dbReference type="InterPro" id="IPR036388">
    <property type="entry name" value="WH-like_DNA-bd_sf"/>
</dbReference>
<keyword evidence="1" id="KW-0472">Membrane</keyword>
<evidence type="ECO:0000313" key="3">
    <source>
        <dbReference type="Proteomes" id="UP000034952"/>
    </source>
</evidence>
<gene>
    <name evidence="2" type="ORF">UR64_C0001G0021</name>
</gene>
<dbReference type="InterPro" id="IPR036390">
    <property type="entry name" value="WH_DNA-bd_sf"/>
</dbReference>
<organism evidence="2 3">
    <name type="scientific">Candidatus Nomurabacteria bacterium GW2011_GWE1_35_16</name>
    <dbReference type="NCBI Taxonomy" id="1618761"/>
    <lineage>
        <taxon>Bacteria</taxon>
        <taxon>Candidatus Nomuraibacteriota</taxon>
    </lineage>
</organism>
<feature type="transmembrane region" description="Helical" evidence="1">
    <location>
        <begin position="88"/>
        <end position="109"/>
    </location>
</feature>